<dbReference type="Pfam" id="PF18379">
    <property type="entry name" value="FERM_F1"/>
    <property type="match status" value="1"/>
</dbReference>
<feature type="domain" description="FERM F1 lobe ubiquitin-like" evidence="1">
    <location>
        <begin position="24"/>
        <end position="59"/>
    </location>
</feature>
<name>A0ABD0RFB5_CIRMR</name>
<dbReference type="AlphaFoldDB" id="A0ABD0RFB5"/>
<evidence type="ECO:0000313" key="3">
    <source>
        <dbReference type="Proteomes" id="UP001529510"/>
    </source>
</evidence>
<proteinExistence type="predicted"/>
<dbReference type="Proteomes" id="UP001529510">
    <property type="component" value="Unassembled WGS sequence"/>
</dbReference>
<feature type="non-terminal residue" evidence="2">
    <location>
        <position position="62"/>
    </location>
</feature>
<sequence length="62" mass="6857">MSRRGRSKKSRAHTLTGQCEGPGVHVFLFWTKEGERCLSYKEGEVTAEDLTIDAAKAVGRFG</sequence>
<comment type="caution">
    <text evidence="2">The sequence shown here is derived from an EMBL/GenBank/DDBJ whole genome shotgun (WGS) entry which is preliminary data.</text>
</comment>
<evidence type="ECO:0000313" key="2">
    <source>
        <dbReference type="EMBL" id="KAL0197139.1"/>
    </source>
</evidence>
<protein>
    <recommendedName>
        <fullName evidence="1">FERM F1 lobe ubiquitin-like domain-containing protein</fullName>
    </recommendedName>
</protein>
<dbReference type="InterPro" id="IPR041155">
    <property type="entry name" value="FERM_F1"/>
</dbReference>
<organism evidence="2 3">
    <name type="scientific">Cirrhinus mrigala</name>
    <name type="common">Mrigala</name>
    <dbReference type="NCBI Taxonomy" id="683832"/>
    <lineage>
        <taxon>Eukaryota</taxon>
        <taxon>Metazoa</taxon>
        <taxon>Chordata</taxon>
        <taxon>Craniata</taxon>
        <taxon>Vertebrata</taxon>
        <taxon>Euteleostomi</taxon>
        <taxon>Actinopterygii</taxon>
        <taxon>Neopterygii</taxon>
        <taxon>Teleostei</taxon>
        <taxon>Ostariophysi</taxon>
        <taxon>Cypriniformes</taxon>
        <taxon>Cyprinidae</taxon>
        <taxon>Labeoninae</taxon>
        <taxon>Labeonini</taxon>
        <taxon>Cirrhinus</taxon>
    </lineage>
</organism>
<keyword evidence="3" id="KW-1185">Reference proteome</keyword>
<accession>A0ABD0RFB5</accession>
<reference evidence="2 3" key="1">
    <citation type="submission" date="2024-05" db="EMBL/GenBank/DDBJ databases">
        <title>Genome sequencing and assembly of Indian major carp, Cirrhinus mrigala (Hamilton, 1822).</title>
        <authorList>
            <person name="Mohindra V."/>
            <person name="Chowdhury L.M."/>
            <person name="Lal K."/>
            <person name="Jena J.K."/>
        </authorList>
    </citation>
    <scope>NUCLEOTIDE SEQUENCE [LARGE SCALE GENOMIC DNA]</scope>
    <source>
        <strain evidence="2">CM1030</strain>
        <tissue evidence="2">Blood</tissue>
    </source>
</reference>
<evidence type="ECO:0000259" key="1">
    <source>
        <dbReference type="Pfam" id="PF18379"/>
    </source>
</evidence>
<dbReference type="EMBL" id="JAMKFB020000003">
    <property type="protein sequence ID" value="KAL0197139.1"/>
    <property type="molecule type" value="Genomic_DNA"/>
</dbReference>
<gene>
    <name evidence="2" type="ORF">M9458_005679</name>
</gene>